<dbReference type="InterPro" id="IPR041307">
    <property type="entry name" value="WcbI"/>
</dbReference>
<sequence length="591" mass="67411">MDTLAQAETPLDPMPKPDDGASRSLLPVMEVREPARRWADGSVSVVLLVPAQAFLYGPFLRLPEGRYRLSFHCRVRMPLQGDHPVMGLEIVAQNRILRAWRDYSAAELRGGEQSLAFEVPRELGIEGGADVPFEFRFTHFGNALLTMVAVTLHREPAATGLDNVAAELEPWRLLGRLRTLPLPGAVRLSPLSITPLKLWRSSAILRLPDGLYRAEIGCELKRARRPSEAALAVEVETRDGIRLGKGRFLASELETGRVSFEFTVPQDIGLDAGVPRTIDIRLRHFRNASLLLRSLDLRRVSADAPAVASPASTGRAASSESRKKQIVIFGNCQGNLLAEALRYHSGFTRHFSVKHHYMELPVNLHEQGRRDLQECDLLLIQDIREWEQYPLRADVPSDLPTLRYPCVRFASPWPFDAFNGPDDRLARNRDLPNFEFTYFDGLLGRLRRQIPDPELRFRTYESLAIERLIDFKRLHQFEQTRLEEMDRKFPAGIGAYILDNFRTKQTFYTTAHPNGRIMKMLVRQVTKELGLSLNFWLPGSLNSLRRLQVPIHPKVAAALGIGWADARRKYLVRGQWLTWEDYFRKYIAYYG</sequence>
<feature type="domain" description="Polysaccharide biosynthesis enzyme WcbI" evidence="2">
    <location>
        <begin position="326"/>
        <end position="532"/>
    </location>
</feature>
<proteinExistence type="predicted"/>
<gene>
    <name evidence="3" type="ORF">SAMN05421844_105123</name>
</gene>
<organism evidence="3 4">
    <name type="scientific">Bosea robiniae</name>
    <dbReference type="NCBI Taxonomy" id="1036780"/>
    <lineage>
        <taxon>Bacteria</taxon>
        <taxon>Pseudomonadati</taxon>
        <taxon>Pseudomonadota</taxon>
        <taxon>Alphaproteobacteria</taxon>
        <taxon>Hyphomicrobiales</taxon>
        <taxon>Boseaceae</taxon>
        <taxon>Bosea</taxon>
    </lineage>
</organism>
<dbReference type="Pfam" id="PF18588">
    <property type="entry name" value="WcbI"/>
    <property type="match status" value="1"/>
</dbReference>
<accession>A0ABY0P1S4</accession>
<comment type="caution">
    <text evidence="3">The sequence shown here is derived from an EMBL/GenBank/DDBJ whole genome shotgun (WGS) entry which is preliminary data.</text>
</comment>
<feature type="region of interest" description="Disordered" evidence="1">
    <location>
        <begin position="1"/>
        <end position="23"/>
    </location>
</feature>
<protein>
    <recommendedName>
        <fullName evidence="2">Polysaccharide biosynthesis enzyme WcbI domain-containing protein</fullName>
    </recommendedName>
</protein>
<keyword evidence="4" id="KW-1185">Reference proteome</keyword>
<reference evidence="3 4" key="1">
    <citation type="submission" date="2016-10" db="EMBL/GenBank/DDBJ databases">
        <authorList>
            <person name="Varghese N."/>
            <person name="Submissions S."/>
        </authorList>
    </citation>
    <scope>NUCLEOTIDE SEQUENCE [LARGE SCALE GENOMIC DNA]</scope>
    <source>
        <strain evidence="3 4">DSM 26672</strain>
    </source>
</reference>
<evidence type="ECO:0000313" key="4">
    <source>
        <dbReference type="Proteomes" id="UP000199468"/>
    </source>
</evidence>
<dbReference type="EMBL" id="FNBZ01000005">
    <property type="protein sequence ID" value="SDG73566.1"/>
    <property type="molecule type" value="Genomic_DNA"/>
</dbReference>
<evidence type="ECO:0000256" key="1">
    <source>
        <dbReference type="SAM" id="MobiDB-lite"/>
    </source>
</evidence>
<evidence type="ECO:0000259" key="2">
    <source>
        <dbReference type="Pfam" id="PF18588"/>
    </source>
</evidence>
<dbReference type="RefSeq" id="WP_139163558.1">
    <property type="nucleotide sequence ID" value="NZ_FNBZ01000005.1"/>
</dbReference>
<dbReference type="Gene3D" id="3.40.50.12080">
    <property type="match status" value="2"/>
</dbReference>
<dbReference type="Proteomes" id="UP000199468">
    <property type="component" value="Unassembled WGS sequence"/>
</dbReference>
<evidence type="ECO:0000313" key="3">
    <source>
        <dbReference type="EMBL" id="SDG73566.1"/>
    </source>
</evidence>
<name>A0ABY0P1S4_9HYPH</name>